<dbReference type="EMBL" id="MCXM01000019">
    <property type="protein sequence ID" value="PMK45382.1"/>
    <property type="molecule type" value="Genomic_DNA"/>
</dbReference>
<keyword evidence="6" id="KW-1185">Reference proteome</keyword>
<dbReference type="EMBL" id="MCSB01000024">
    <property type="protein sequence ID" value="PME26962.1"/>
    <property type="molecule type" value="Genomic_DNA"/>
</dbReference>
<reference evidence="3" key="2">
    <citation type="submission" date="2016-07" db="EMBL/GenBank/DDBJ databases">
        <authorList>
            <person name="Kauffman K."/>
            <person name="Arevalo P."/>
            <person name="Polz M.F."/>
        </authorList>
    </citation>
    <scope>NUCLEOTIDE SEQUENCE</scope>
    <source>
        <strain evidence="3">10N.261.48.A1</strain>
        <strain evidence="2">10N.261.52.F7</strain>
        <strain evidence="1">10N.286.55.E1</strain>
    </source>
</reference>
<proteinExistence type="predicted"/>
<reference evidence="3 6" key="3">
    <citation type="journal article" date="2018" name="Nature">
        <title>A major lineage of non-tailed dsDNA viruses as unrecognized killers of marine bacteria.</title>
        <authorList>
            <person name="Kauffman K.M."/>
            <person name="Hussain F.A."/>
            <person name="Yang J."/>
            <person name="Arevalo P."/>
            <person name="Brown J.M."/>
            <person name="Chang W.K."/>
            <person name="VanInsberghe D."/>
            <person name="Elsherbini J."/>
            <person name="Sharma R.S."/>
            <person name="Cutler M.B."/>
            <person name="Kelly L."/>
            <person name="Polz M.F."/>
        </authorList>
    </citation>
    <scope>NUCLEOTIDE SEQUENCE</scope>
    <source>
        <strain evidence="3">10N.261.48.A1</strain>
        <strain evidence="2">10N.261.52.F7</strain>
        <strain evidence="1 6">10N.286.55.E1</strain>
    </source>
</reference>
<dbReference type="GeneID" id="69648912"/>
<dbReference type="RefSeq" id="WP_017110847.1">
    <property type="nucleotide sequence ID" value="NZ_CAWQOO010000334.1"/>
</dbReference>
<name>A0A2J6VZU9_9VIBR</name>
<evidence type="ECO:0000313" key="2">
    <source>
        <dbReference type="EMBL" id="PMK45382.1"/>
    </source>
</evidence>
<dbReference type="PANTHER" id="PTHR32309">
    <property type="entry name" value="TYROSINE-PROTEIN KINASE"/>
    <property type="match status" value="1"/>
</dbReference>
<organism evidence="3 5">
    <name type="scientific">Vibrio lentus</name>
    <dbReference type="NCBI Taxonomy" id="136468"/>
    <lineage>
        <taxon>Bacteria</taxon>
        <taxon>Pseudomonadati</taxon>
        <taxon>Pseudomonadota</taxon>
        <taxon>Gammaproteobacteria</taxon>
        <taxon>Vibrionales</taxon>
        <taxon>Vibrionaceae</taxon>
        <taxon>Vibrio</taxon>
    </lineage>
</organism>
<evidence type="ECO:0000313" key="6">
    <source>
        <dbReference type="Proteomes" id="UP000239763"/>
    </source>
</evidence>
<dbReference type="EMBL" id="MCZJ01000013">
    <property type="protein sequence ID" value="PMM58793.1"/>
    <property type="molecule type" value="Genomic_DNA"/>
</dbReference>
<evidence type="ECO:0000313" key="4">
    <source>
        <dbReference type="Proteomes" id="UP000235385"/>
    </source>
</evidence>
<evidence type="ECO:0000313" key="3">
    <source>
        <dbReference type="EMBL" id="PMM58793.1"/>
    </source>
</evidence>
<dbReference type="Proteomes" id="UP000235554">
    <property type="component" value="Unassembled WGS sequence"/>
</dbReference>
<evidence type="ECO:0000313" key="5">
    <source>
        <dbReference type="Proteomes" id="UP000235554"/>
    </source>
</evidence>
<dbReference type="InterPro" id="IPR050445">
    <property type="entry name" value="Bact_polysacc_biosynth/exp"/>
</dbReference>
<dbReference type="SUPFAM" id="SSF52540">
    <property type="entry name" value="P-loop containing nucleoside triphosphate hydrolases"/>
    <property type="match status" value="1"/>
</dbReference>
<evidence type="ECO:0000313" key="1">
    <source>
        <dbReference type="EMBL" id="PME26962.1"/>
    </source>
</evidence>
<dbReference type="PANTHER" id="PTHR32309:SF31">
    <property type="entry name" value="CAPSULAR EXOPOLYSACCHARIDE FAMILY"/>
    <property type="match status" value="1"/>
</dbReference>
<accession>A0A2J6VZU9</accession>
<gene>
    <name evidence="3" type="ORF">BCT50_05010</name>
    <name evidence="2" type="ORF">BCT99_23305</name>
    <name evidence="1" type="ORF">BCV38_07895</name>
</gene>
<reference evidence="4 5" key="1">
    <citation type="submission" date="2016-07" db="EMBL/GenBank/DDBJ databases">
        <title>Nontailed viruses are major unrecognized killers of bacteria in the ocean.</title>
        <authorList>
            <person name="Kauffman K."/>
            <person name="Hussain F."/>
            <person name="Yang J."/>
            <person name="Arevalo P."/>
            <person name="Brown J."/>
            <person name="Cutler M."/>
            <person name="Kelly L."/>
            <person name="Polz M.F."/>
        </authorList>
    </citation>
    <scope>NUCLEOTIDE SEQUENCE [LARGE SCALE GENOMIC DNA]</scope>
    <source>
        <strain evidence="5">10N.261.48.A1</strain>
        <strain evidence="4">10N.261.52.F7</strain>
    </source>
</reference>
<dbReference type="Proteomes" id="UP000239763">
    <property type="component" value="Unassembled WGS sequence"/>
</dbReference>
<protein>
    <submittedName>
        <fullName evidence="3">Chromosome partitioning protein ParA</fullName>
    </submittedName>
</protein>
<comment type="caution">
    <text evidence="3">The sequence shown here is derived from an EMBL/GenBank/DDBJ whole genome shotgun (WGS) entry which is preliminary data.</text>
</comment>
<dbReference type="InterPro" id="IPR027417">
    <property type="entry name" value="P-loop_NTPase"/>
</dbReference>
<dbReference type="AlphaFoldDB" id="A0A2J6VZU9"/>
<dbReference type="Gene3D" id="3.40.50.300">
    <property type="entry name" value="P-loop containing nucleotide triphosphate hydrolases"/>
    <property type="match status" value="1"/>
</dbReference>
<sequence length="229" mass="25216">MTISATHAEVEQLYLASELNGQRSICVTACHSGDGVTSIATALAERFLLAGHSTLYVDLNLFNSAFKNLHMLEEGQSGQLIEHVESHRMFIGVPAPQVASTQLAYKDPATLNKAVTQWLGKYDRVIIDTSPLLNINKGNIPAQSVASACDCALLVVAYGETSTHHLEQAKKLLDAQSISLMGCVMNMKNNPSFAQELVRQVNRMKFLPSKLRDRLANKLYQNEFLNLPM</sequence>